<dbReference type="GO" id="GO:0016887">
    <property type="term" value="F:ATP hydrolysis activity"/>
    <property type="evidence" value="ECO:0007669"/>
    <property type="project" value="InterPro"/>
</dbReference>
<evidence type="ECO:0000259" key="9">
    <source>
        <dbReference type="PROSITE" id="PS50893"/>
    </source>
</evidence>
<keyword evidence="8" id="KW-0472">Membrane</keyword>
<dbReference type="EMBL" id="BMJJ01000012">
    <property type="protein sequence ID" value="GGD35118.1"/>
    <property type="molecule type" value="Genomic_DNA"/>
</dbReference>
<proteinExistence type="inferred from homology"/>
<evidence type="ECO:0000256" key="3">
    <source>
        <dbReference type="ARBA" id="ARBA00022448"/>
    </source>
</evidence>
<dbReference type="InterPro" id="IPR047641">
    <property type="entry name" value="ABC_transpr_MalK/UgpC-like"/>
</dbReference>
<comment type="subcellular location">
    <subcellularLocation>
        <location evidence="1">Cell inner membrane</location>
        <topology evidence="1">Peripheral membrane protein</topology>
    </subcellularLocation>
</comment>
<feature type="domain" description="ABC transporter" evidence="9">
    <location>
        <begin position="6"/>
        <end position="254"/>
    </location>
</feature>
<name>A0A916Y917_9HYPH</name>
<protein>
    <submittedName>
        <fullName evidence="10">Glycerol-3-phosphate ABC transporter ATP-binding protein</fullName>
    </submittedName>
</protein>
<dbReference type="InterPro" id="IPR017871">
    <property type="entry name" value="ABC_transporter-like_CS"/>
</dbReference>
<comment type="caution">
    <text evidence="10">The sequence shown here is derived from an EMBL/GenBank/DDBJ whole genome shotgun (WGS) entry which is preliminary data.</text>
</comment>
<evidence type="ECO:0000256" key="5">
    <source>
        <dbReference type="ARBA" id="ARBA00022741"/>
    </source>
</evidence>
<dbReference type="InterPro" id="IPR027417">
    <property type="entry name" value="P-loop_NTPase"/>
</dbReference>
<dbReference type="GO" id="GO:0005524">
    <property type="term" value="F:ATP binding"/>
    <property type="evidence" value="ECO:0007669"/>
    <property type="project" value="UniProtKB-KW"/>
</dbReference>
<organism evidence="10 11">
    <name type="scientific">Aureimonas glaciei</name>
    <dbReference type="NCBI Taxonomy" id="1776957"/>
    <lineage>
        <taxon>Bacteria</taxon>
        <taxon>Pseudomonadati</taxon>
        <taxon>Pseudomonadota</taxon>
        <taxon>Alphaproteobacteria</taxon>
        <taxon>Hyphomicrobiales</taxon>
        <taxon>Aurantimonadaceae</taxon>
        <taxon>Aureimonas</taxon>
    </lineage>
</organism>
<dbReference type="PANTHER" id="PTHR43875">
    <property type="entry name" value="MALTODEXTRIN IMPORT ATP-BINDING PROTEIN MSMX"/>
    <property type="match status" value="1"/>
</dbReference>
<dbReference type="PROSITE" id="PS50893">
    <property type="entry name" value="ABC_TRANSPORTER_2"/>
    <property type="match status" value="1"/>
</dbReference>
<reference evidence="10" key="2">
    <citation type="submission" date="2020-09" db="EMBL/GenBank/DDBJ databases">
        <authorList>
            <person name="Sun Q."/>
            <person name="Zhou Y."/>
        </authorList>
    </citation>
    <scope>NUCLEOTIDE SEQUENCE</scope>
    <source>
        <strain evidence="10">CGMCC 1.15493</strain>
    </source>
</reference>
<dbReference type="CDD" id="cd03301">
    <property type="entry name" value="ABC_MalK_N"/>
    <property type="match status" value="1"/>
</dbReference>
<dbReference type="Gene3D" id="3.40.50.300">
    <property type="entry name" value="P-loop containing nucleotide triphosphate hydrolases"/>
    <property type="match status" value="1"/>
</dbReference>
<dbReference type="InterPro" id="IPR003593">
    <property type="entry name" value="AAA+_ATPase"/>
</dbReference>
<keyword evidence="11" id="KW-1185">Reference proteome</keyword>
<dbReference type="Pfam" id="PF00005">
    <property type="entry name" value="ABC_tran"/>
    <property type="match status" value="1"/>
</dbReference>
<dbReference type="Gene3D" id="2.40.50.100">
    <property type="match status" value="1"/>
</dbReference>
<evidence type="ECO:0000256" key="8">
    <source>
        <dbReference type="ARBA" id="ARBA00023136"/>
    </source>
</evidence>
<keyword evidence="3" id="KW-0813">Transport</keyword>
<dbReference type="RefSeq" id="WP_188854480.1">
    <property type="nucleotide sequence ID" value="NZ_BMJJ01000012.1"/>
</dbReference>
<dbReference type="InterPro" id="IPR003439">
    <property type="entry name" value="ABC_transporter-like_ATP-bd"/>
</dbReference>
<dbReference type="SUPFAM" id="SSF50331">
    <property type="entry name" value="MOP-like"/>
    <property type="match status" value="1"/>
</dbReference>
<evidence type="ECO:0000256" key="1">
    <source>
        <dbReference type="ARBA" id="ARBA00004417"/>
    </source>
</evidence>
<dbReference type="InterPro" id="IPR008995">
    <property type="entry name" value="Mo/tungstate-bd_C_term_dom"/>
</dbReference>
<accession>A0A916Y917</accession>
<dbReference type="GO" id="GO:0140359">
    <property type="term" value="F:ABC-type transporter activity"/>
    <property type="evidence" value="ECO:0007669"/>
    <property type="project" value="InterPro"/>
</dbReference>
<dbReference type="GO" id="GO:0008643">
    <property type="term" value="P:carbohydrate transport"/>
    <property type="evidence" value="ECO:0007669"/>
    <property type="project" value="InterPro"/>
</dbReference>
<evidence type="ECO:0000256" key="4">
    <source>
        <dbReference type="ARBA" id="ARBA00022475"/>
    </source>
</evidence>
<dbReference type="SMART" id="SM00382">
    <property type="entry name" value="AAA"/>
    <property type="match status" value="1"/>
</dbReference>
<dbReference type="PROSITE" id="PS00211">
    <property type="entry name" value="ABC_TRANSPORTER_1"/>
    <property type="match status" value="1"/>
</dbReference>
<keyword evidence="4" id="KW-1003">Cell membrane</keyword>
<dbReference type="AlphaFoldDB" id="A0A916Y917"/>
<evidence type="ECO:0000256" key="6">
    <source>
        <dbReference type="ARBA" id="ARBA00022840"/>
    </source>
</evidence>
<dbReference type="SUPFAM" id="SSF52540">
    <property type="entry name" value="P-loop containing nucleoside triphosphate hydrolases"/>
    <property type="match status" value="1"/>
</dbReference>
<reference evidence="10" key="1">
    <citation type="journal article" date="2014" name="Int. J. Syst. Evol. Microbiol.">
        <title>Complete genome sequence of Corynebacterium casei LMG S-19264T (=DSM 44701T), isolated from a smear-ripened cheese.</title>
        <authorList>
            <consortium name="US DOE Joint Genome Institute (JGI-PGF)"/>
            <person name="Walter F."/>
            <person name="Albersmeier A."/>
            <person name="Kalinowski J."/>
            <person name="Ruckert C."/>
        </authorList>
    </citation>
    <scope>NUCLEOTIDE SEQUENCE</scope>
    <source>
        <strain evidence="10">CGMCC 1.15493</strain>
    </source>
</reference>
<keyword evidence="7" id="KW-1278">Translocase</keyword>
<dbReference type="GO" id="GO:0055052">
    <property type="term" value="C:ATP-binding cassette (ABC) transporter complex, substrate-binding subunit-containing"/>
    <property type="evidence" value="ECO:0007669"/>
    <property type="project" value="TreeGrafter"/>
</dbReference>
<dbReference type="Proteomes" id="UP000613160">
    <property type="component" value="Unassembled WGS sequence"/>
</dbReference>
<dbReference type="InterPro" id="IPR015855">
    <property type="entry name" value="ABC_transpr_MalK-like"/>
</dbReference>
<keyword evidence="6 10" id="KW-0067">ATP-binding</keyword>
<dbReference type="PANTHER" id="PTHR43875:SF15">
    <property type="entry name" value="TREHALOSE IMPORT ATP-BINDING PROTEIN SUGC"/>
    <property type="match status" value="1"/>
</dbReference>
<keyword evidence="5" id="KW-0547">Nucleotide-binding</keyword>
<gene>
    <name evidence="10" type="ORF">GCM10011335_42680</name>
</gene>
<evidence type="ECO:0000256" key="7">
    <source>
        <dbReference type="ARBA" id="ARBA00022967"/>
    </source>
</evidence>
<evidence type="ECO:0000256" key="2">
    <source>
        <dbReference type="ARBA" id="ARBA00005417"/>
    </source>
</evidence>
<comment type="similarity">
    <text evidence="2">Belongs to the ABC transporter superfamily.</text>
</comment>
<sequence>MTPQSIQLSGIGKGFGDGDVLKDIDLAVEPGEFLSLVGMSGCGKSTLLRIIAGLEAPDRGRVSIGGEDVTGTDPSDRNLAMVFQSYALYPHMTVGQNIATPLRMRRLSLAERLPLVGRTIPGRAGRLAEIQAEVARAADALEIGHLLDRKPAQLSGGQRQRVALARALVRSPAAFLMDEPLSNLDAKLRTHMREELTSLHRRLGATFVYVTHDQVEAMTMSDRIALMSAGRIEQLGTPDELYQRPATLMVAGFIGTPSINLLPAEIAASGMVSVFGRDIGLASTGSLAGPATVGLRAEDVAPAPVGLAARVLRTETQGPDRFVTCQLLDDAAVRIVMRQKTGEPIGADADGLLHLGFARDRAHLFGADGVRCRTVVSDRVAA</sequence>
<evidence type="ECO:0000313" key="10">
    <source>
        <dbReference type="EMBL" id="GGD35118.1"/>
    </source>
</evidence>
<dbReference type="FunFam" id="3.40.50.300:FF:000042">
    <property type="entry name" value="Maltose/maltodextrin ABC transporter, ATP-binding protein"/>
    <property type="match status" value="1"/>
</dbReference>
<evidence type="ECO:0000313" key="11">
    <source>
        <dbReference type="Proteomes" id="UP000613160"/>
    </source>
</evidence>